<gene>
    <name evidence="1" type="ORF">AC731_013445</name>
</gene>
<evidence type="ECO:0000313" key="1">
    <source>
        <dbReference type="EMBL" id="AMO37855.1"/>
    </source>
</evidence>
<dbReference type="Proteomes" id="UP000036902">
    <property type="component" value="Chromosome"/>
</dbReference>
<dbReference type="STRING" id="1134435.AC731_013445"/>
<protein>
    <submittedName>
        <fullName evidence="1">Uncharacterized protein</fullName>
    </submittedName>
</protein>
<dbReference type="KEGG" id="thu:AC731_013445"/>
<dbReference type="AlphaFoldDB" id="A0A127K7B2"/>
<dbReference type="EMBL" id="CP014646">
    <property type="protein sequence ID" value="AMO37855.1"/>
    <property type="molecule type" value="Genomic_DNA"/>
</dbReference>
<proteinExistence type="predicted"/>
<accession>A0A127K7B2</accession>
<keyword evidence="2" id="KW-1185">Reference proteome</keyword>
<name>A0A127K7B2_9RHOO</name>
<organism evidence="1 2">
    <name type="scientific">Thauera humireducens</name>
    <dbReference type="NCBI Taxonomy" id="1134435"/>
    <lineage>
        <taxon>Bacteria</taxon>
        <taxon>Pseudomonadati</taxon>
        <taxon>Pseudomonadota</taxon>
        <taxon>Betaproteobacteria</taxon>
        <taxon>Rhodocyclales</taxon>
        <taxon>Zoogloeaceae</taxon>
        <taxon>Thauera</taxon>
    </lineage>
</organism>
<sequence>MVLALLAGGARAADAGEPIYGGCVDAQGAAVPALSDDQLPAVVATGIEAGRAVIRYNPAVLPRLLPVTRSFLFAQACARINLGYPALGELDAGQARRADCAAADSLRRSGLLTAGAQPALEADLSLADDEWAWVPGPRRSFALDACPAGSGRGLYGLPEAGQPGWNACVRACAAPLYRCQARCAAGSCADCESAYARCIAGCGAP</sequence>
<reference evidence="2" key="1">
    <citation type="submission" date="2016-03" db="EMBL/GenBank/DDBJ databases">
        <authorList>
            <person name="Ma C."/>
            <person name="Zhou S."/>
            <person name="Yang G."/>
        </authorList>
    </citation>
    <scope>NUCLEOTIDE SEQUENCE [LARGE SCALE GENOMIC DNA]</scope>
    <source>
        <strain evidence="2">SgZ-1</strain>
    </source>
</reference>
<evidence type="ECO:0000313" key="2">
    <source>
        <dbReference type="Proteomes" id="UP000036902"/>
    </source>
</evidence>